<dbReference type="PANTHER" id="PTHR11439:SF463">
    <property type="entry name" value="REVERSE TRANSCRIPTASE TY1_COPIA-TYPE DOMAIN-CONTAINING PROTEIN"/>
    <property type="match status" value="1"/>
</dbReference>
<dbReference type="AlphaFoldDB" id="A0A812HR08"/>
<dbReference type="OrthoDB" id="413361at2759"/>
<dbReference type="PANTHER" id="PTHR11439">
    <property type="entry name" value="GAG-POL-RELATED RETROTRANSPOSON"/>
    <property type="match status" value="1"/>
</dbReference>
<proteinExistence type="predicted"/>
<evidence type="ECO:0000256" key="1">
    <source>
        <dbReference type="SAM" id="MobiDB-lite"/>
    </source>
</evidence>
<protein>
    <recommendedName>
        <fullName evidence="4">Retrovirus-related Pol polyprotein from transposon TNT 1-94</fullName>
    </recommendedName>
</protein>
<keyword evidence="3" id="KW-1185">Reference proteome</keyword>
<name>A0A812HR08_9DINO</name>
<feature type="compositionally biased region" description="Basic and acidic residues" evidence="1">
    <location>
        <begin position="284"/>
        <end position="316"/>
    </location>
</feature>
<evidence type="ECO:0000313" key="3">
    <source>
        <dbReference type="Proteomes" id="UP000604046"/>
    </source>
</evidence>
<evidence type="ECO:0000313" key="2">
    <source>
        <dbReference type="EMBL" id="CAE6958545.1"/>
    </source>
</evidence>
<feature type="compositionally biased region" description="Basic and acidic residues" evidence="1">
    <location>
        <begin position="334"/>
        <end position="343"/>
    </location>
</feature>
<reference evidence="2" key="1">
    <citation type="submission" date="2021-02" db="EMBL/GenBank/DDBJ databases">
        <authorList>
            <person name="Dougan E. K."/>
            <person name="Rhodes N."/>
            <person name="Thang M."/>
            <person name="Chan C."/>
        </authorList>
    </citation>
    <scope>NUCLEOTIDE SEQUENCE</scope>
</reference>
<dbReference type="EMBL" id="CAJNDS010000106">
    <property type="protein sequence ID" value="CAE6958545.1"/>
    <property type="molecule type" value="Genomic_DNA"/>
</dbReference>
<comment type="caution">
    <text evidence="2">The sequence shown here is derived from an EMBL/GenBank/DDBJ whole genome shotgun (WGS) entry which is preliminary data.</text>
</comment>
<dbReference type="Proteomes" id="UP000604046">
    <property type="component" value="Unassembled WGS sequence"/>
</dbReference>
<dbReference type="CDD" id="cd09272">
    <property type="entry name" value="RNase_HI_RT_Ty1"/>
    <property type="match status" value="1"/>
</dbReference>
<accession>A0A812HR08</accession>
<evidence type="ECO:0008006" key="4">
    <source>
        <dbReference type="Google" id="ProtNLM"/>
    </source>
</evidence>
<organism evidence="2 3">
    <name type="scientific">Symbiodinium natans</name>
    <dbReference type="NCBI Taxonomy" id="878477"/>
    <lineage>
        <taxon>Eukaryota</taxon>
        <taxon>Sar</taxon>
        <taxon>Alveolata</taxon>
        <taxon>Dinophyceae</taxon>
        <taxon>Suessiales</taxon>
        <taxon>Symbiodiniaceae</taxon>
        <taxon>Symbiodinium</taxon>
    </lineage>
</organism>
<sequence>MLHGVPLPSTEKQCLQYAANQVLSFLSYLGRTEVEIRGDNEPSMAMLLDKIVTARTAAKLATRKAPSQPHEHQTNGAAEQAILSLRDIGSTLLQQVRACGYVLSNESDLVPWVYPHAATLHNQYAVSAGTTPYERAFGVQYKGKLAMWGETVYFSLAEPHRRKGKEKFVKGIFLGKTMQNDLNICGTALGIYLSSTIRRLPESQQWDRILLREFKGKPWRYGLAGMGLKVIPGLKERVPQPAALLDPVVPVAPAPPAPPPPAVGEGPADEAASDPESSASSDKMTTDSEKKSETHEDRKRDRTELDEEARAPKEARASGSAMETGGEETSAESPPERKGEKRLQAPPFYAGVESPSKRVRAVKVGDAEYYVGDEDLDDWWNMVEFDARYFEEDDWMDYSPENDPEKLWEGQGESEGPPVLSPEQLEEVEIVSRRDELQRLLEMSVLEAMEEAVHVPKEKLLKTRHVYDWRFRSNKWQRRARLACKELKAWSPSRQDNAPSTCPSMLRVLPHMFVSTPGYILQSFDVKDAFLIVDQKEELFVELNGVISKVKKCLPGQQLAPVHWHDQLSEDLARCNLKSNVACPVVYGGENLGATIHVDDGLLGGYEDRVNSAVSVLQQKYRLEVSPVVKNIGDQLKFLKRTLEVVEDGLKIHIDAKYIEKVVSICAFGSSPILDVILASHQVNWQVDISNPRHRKVPATHDLTKKDESEYLDEAHVGRYRAALGCLLYISPERPDVQHCVGVLARGMSKPTVKQLKHLRYLTEYLYATRDYCLVLRWSRPGRSVMEESLRCQPKAEDVERMGDERPARLLEAISDSDWASSADRKSISCGHLYLDGNLVFSYSRPQCSISLSSCESELISATSVIAESLFLKNILESLSGLPVDVVVRLDNSAARSLLVKCGVSRIRHLDSFGARV</sequence>
<gene>
    <name evidence="2" type="ORF">SNAT2548_LOCUS1854</name>
</gene>
<feature type="region of interest" description="Disordered" evidence="1">
    <location>
        <begin position="250"/>
        <end position="350"/>
    </location>
</feature>
<feature type="compositionally biased region" description="Pro residues" evidence="1">
    <location>
        <begin position="250"/>
        <end position="262"/>
    </location>
</feature>